<dbReference type="Pfam" id="PF13289">
    <property type="entry name" value="SIR2_2"/>
    <property type="match status" value="1"/>
</dbReference>
<evidence type="ECO:0000313" key="1">
    <source>
        <dbReference type="EMBL" id="CAG9183849.1"/>
    </source>
</evidence>
<proteinExistence type="predicted"/>
<gene>
    <name evidence="1" type="ORF">LMG23994_05243</name>
</gene>
<keyword evidence="2" id="KW-1185">Reference proteome</keyword>
<evidence type="ECO:0000313" key="2">
    <source>
        <dbReference type="Proteomes" id="UP000701702"/>
    </source>
</evidence>
<name>A0ABN7ZD08_9BURK</name>
<accession>A0ABN7ZD08</accession>
<protein>
    <recommendedName>
        <fullName evidence="3">SIR2-like domain-containing protein</fullName>
    </recommendedName>
</protein>
<dbReference type="SUPFAM" id="SSF52467">
    <property type="entry name" value="DHS-like NAD/FAD-binding domain"/>
    <property type="match status" value="1"/>
</dbReference>
<dbReference type="Proteomes" id="UP000701702">
    <property type="component" value="Unassembled WGS sequence"/>
</dbReference>
<organism evidence="1 2">
    <name type="scientific">Cupriavidus pinatubonensis</name>
    <dbReference type="NCBI Taxonomy" id="248026"/>
    <lineage>
        <taxon>Bacteria</taxon>
        <taxon>Pseudomonadati</taxon>
        <taxon>Pseudomonadota</taxon>
        <taxon>Betaproteobacteria</taxon>
        <taxon>Burkholderiales</taxon>
        <taxon>Burkholderiaceae</taxon>
        <taxon>Cupriavidus</taxon>
    </lineage>
</organism>
<evidence type="ECO:0008006" key="3">
    <source>
        <dbReference type="Google" id="ProtNLM"/>
    </source>
</evidence>
<reference evidence="1 2" key="1">
    <citation type="submission" date="2021-08" db="EMBL/GenBank/DDBJ databases">
        <authorList>
            <person name="Peeters C."/>
        </authorList>
    </citation>
    <scope>NUCLEOTIDE SEQUENCE [LARGE SCALE GENOMIC DNA]</scope>
    <source>
        <strain evidence="1 2">LMG 23994</strain>
    </source>
</reference>
<comment type="caution">
    <text evidence="1">The sequence shown here is derived from an EMBL/GenBank/DDBJ whole genome shotgun (WGS) entry which is preliminary data.</text>
</comment>
<sequence>MSTTITELPDYPAIKKLAAALYRFDANHHGAAIMIGAGFSRSAATHVGGQRKIPLWGEFTGKLARELYAKDESWNFIDPLRVAEEYRTYFGQGALNDRIRFEIDDSAWRVGPLYDALLTLPWGEVLTTNWDTLLERAASNVHSPYYTSVTKPSDLAWARSPRIIKLHGTIGVTETFIAAQEDYRTYPQQFAAFVNVARQVFIENELCLLGFSGDDPNFLQWSGWVRDHLGDHARKIYLVGALDLSAAKRKQLESMNVAPVDLFSIVAHLDDRDLRHQEAIAKFLEALTSEGQSRVRPQDWQPTSLYTGEPNDHPRMYQEPSYGASLLSAQITTLQKDRLAYPIALHTSRDDGVVNRAKKAFTRDFESTGEASKWWQRVGQRRSSGTSIWAIGA</sequence>
<dbReference type="EMBL" id="CAJZAF010000036">
    <property type="protein sequence ID" value="CAG9183849.1"/>
    <property type="molecule type" value="Genomic_DNA"/>
</dbReference>
<dbReference type="InterPro" id="IPR029035">
    <property type="entry name" value="DHS-like_NAD/FAD-binding_dom"/>
</dbReference>
<dbReference type="RefSeq" id="WP_224007876.1">
    <property type="nucleotide sequence ID" value="NZ_CAJZAF010000036.1"/>
</dbReference>